<name>A0A5C3KXT9_COPMA</name>
<dbReference type="Proteomes" id="UP000307440">
    <property type="component" value="Unassembled WGS sequence"/>
</dbReference>
<organism evidence="1 2">
    <name type="scientific">Coprinopsis marcescibilis</name>
    <name type="common">Agaric fungus</name>
    <name type="synonym">Psathyrella marcescibilis</name>
    <dbReference type="NCBI Taxonomy" id="230819"/>
    <lineage>
        <taxon>Eukaryota</taxon>
        <taxon>Fungi</taxon>
        <taxon>Dikarya</taxon>
        <taxon>Basidiomycota</taxon>
        <taxon>Agaricomycotina</taxon>
        <taxon>Agaricomycetes</taxon>
        <taxon>Agaricomycetidae</taxon>
        <taxon>Agaricales</taxon>
        <taxon>Agaricineae</taxon>
        <taxon>Psathyrellaceae</taxon>
        <taxon>Coprinopsis</taxon>
    </lineage>
</organism>
<evidence type="ECO:0000313" key="1">
    <source>
        <dbReference type="EMBL" id="TFK20748.1"/>
    </source>
</evidence>
<accession>A0A5C3KXT9</accession>
<dbReference type="AlphaFoldDB" id="A0A5C3KXT9"/>
<keyword evidence="2" id="KW-1185">Reference proteome</keyword>
<proteinExistence type="predicted"/>
<protein>
    <submittedName>
        <fullName evidence="1">Uncharacterized protein</fullName>
    </submittedName>
</protein>
<sequence length="533" mass="59955">MVLALLLSDASKPVCYRDLDRVVFQCLLGAHSMWKALSIFHQSVRAGCAPSKDHIQSPLSAFDAHIGDCACQVRSQMIWELIEAYREPTREEILQRAIETLAKVRAQAAFLLHEVVQGHGKGRKLRPAHLDALTTNQQVWRQIGFVELFNFTGKVSPTLQSGLDQTATEDATPPSHDKAEWNVDNLFSMGRFLTLCFLLSESKVVELKDSPFEVKVRAYLAPMYSKISGELESLVPPSLRKGARGFCEGEGKLKVQRDSMQRHVSLITSDWVRKTSLRLGLHQLHESLSKGLIASNCKRFACAATFPSTLLLRLAWLRLDTPILLVVQRFCSHGELHIVYCRVTRTPAGEAAATRSIQELGESNWFHLDLVSAEELITSPWARLPHVVLIGMSGEGTFDDFRSRLLHISLDDHDQPIQPHANDCQEIREYGAKLRELNFPRFILHDAAHHPQFPFALPGDEDEYERVSYLLGEGLGEDVSRLFQVTKDGAEEFGAGKSLDKLFGLEHFFVEYPLTVVKEFKDKPVVYGCKVEA</sequence>
<dbReference type="OrthoDB" id="2107640at2759"/>
<reference evidence="1 2" key="1">
    <citation type="journal article" date="2019" name="Nat. Ecol. Evol.">
        <title>Megaphylogeny resolves global patterns of mushroom evolution.</title>
        <authorList>
            <person name="Varga T."/>
            <person name="Krizsan K."/>
            <person name="Foldi C."/>
            <person name="Dima B."/>
            <person name="Sanchez-Garcia M."/>
            <person name="Sanchez-Ramirez S."/>
            <person name="Szollosi G.J."/>
            <person name="Szarkandi J.G."/>
            <person name="Papp V."/>
            <person name="Albert L."/>
            <person name="Andreopoulos W."/>
            <person name="Angelini C."/>
            <person name="Antonin V."/>
            <person name="Barry K.W."/>
            <person name="Bougher N.L."/>
            <person name="Buchanan P."/>
            <person name="Buyck B."/>
            <person name="Bense V."/>
            <person name="Catcheside P."/>
            <person name="Chovatia M."/>
            <person name="Cooper J."/>
            <person name="Damon W."/>
            <person name="Desjardin D."/>
            <person name="Finy P."/>
            <person name="Geml J."/>
            <person name="Haridas S."/>
            <person name="Hughes K."/>
            <person name="Justo A."/>
            <person name="Karasinski D."/>
            <person name="Kautmanova I."/>
            <person name="Kiss B."/>
            <person name="Kocsube S."/>
            <person name="Kotiranta H."/>
            <person name="LaButti K.M."/>
            <person name="Lechner B.E."/>
            <person name="Liimatainen K."/>
            <person name="Lipzen A."/>
            <person name="Lukacs Z."/>
            <person name="Mihaltcheva S."/>
            <person name="Morgado L.N."/>
            <person name="Niskanen T."/>
            <person name="Noordeloos M.E."/>
            <person name="Ohm R.A."/>
            <person name="Ortiz-Santana B."/>
            <person name="Ovrebo C."/>
            <person name="Racz N."/>
            <person name="Riley R."/>
            <person name="Savchenko A."/>
            <person name="Shiryaev A."/>
            <person name="Soop K."/>
            <person name="Spirin V."/>
            <person name="Szebenyi C."/>
            <person name="Tomsovsky M."/>
            <person name="Tulloss R.E."/>
            <person name="Uehling J."/>
            <person name="Grigoriev I.V."/>
            <person name="Vagvolgyi C."/>
            <person name="Papp T."/>
            <person name="Martin F.M."/>
            <person name="Miettinen O."/>
            <person name="Hibbett D.S."/>
            <person name="Nagy L.G."/>
        </authorList>
    </citation>
    <scope>NUCLEOTIDE SEQUENCE [LARGE SCALE GENOMIC DNA]</scope>
    <source>
        <strain evidence="1 2">CBS 121175</strain>
    </source>
</reference>
<dbReference type="STRING" id="230819.A0A5C3KXT9"/>
<gene>
    <name evidence="1" type="ORF">FA15DRAFT_707821</name>
</gene>
<dbReference type="EMBL" id="ML210289">
    <property type="protein sequence ID" value="TFK20748.1"/>
    <property type="molecule type" value="Genomic_DNA"/>
</dbReference>
<evidence type="ECO:0000313" key="2">
    <source>
        <dbReference type="Proteomes" id="UP000307440"/>
    </source>
</evidence>